<comment type="caution">
    <text evidence="3">The sequence shown here is derived from an EMBL/GenBank/DDBJ whole genome shotgun (WGS) entry which is preliminary data.</text>
</comment>
<dbReference type="AlphaFoldDB" id="A0A8H2M6D6"/>
<name>A0A8H2M6D6_9FIRM</name>
<dbReference type="EMBL" id="CAACYI010000001">
    <property type="protein sequence ID" value="VFB17229.1"/>
    <property type="molecule type" value="Genomic_DNA"/>
</dbReference>
<gene>
    <name evidence="3" type="ORF">NCTC13150_01816</name>
</gene>
<proteinExistence type="predicted"/>
<reference evidence="3 4" key="1">
    <citation type="submission" date="2019-02" db="EMBL/GenBank/DDBJ databases">
        <authorList>
            <consortium name="Pathogen Informatics"/>
        </authorList>
    </citation>
    <scope>NUCLEOTIDE SEQUENCE [LARGE SCALE GENOMIC DNA]</scope>
    <source>
        <strain evidence="3 4">3012STDY7089603</strain>
    </source>
</reference>
<evidence type="ECO:0000256" key="1">
    <source>
        <dbReference type="ARBA" id="ARBA00023125"/>
    </source>
</evidence>
<dbReference type="Pfam" id="PF01381">
    <property type="entry name" value="HTH_3"/>
    <property type="match status" value="1"/>
</dbReference>
<dbReference type="PANTHER" id="PTHR46558:SF11">
    <property type="entry name" value="HTH-TYPE TRANSCRIPTIONAL REGULATOR XRE"/>
    <property type="match status" value="1"/>
</dbReference>
<dbReference type="InterPro" id="IPR001387">
    <property type="entry name" value="Cro/C1-type_HTH"/>
</dbReference>
<dbReference type="Proteomes" id="UP000377798">
    <property type="component" value="Unassembled WGS sequence"/>
</dbReference>
<dbReference type="SUPFAM" id="SSF47413">
    <property type="entry name" value="lambda repressor-like DNA-binding domains"/>
    <property type="match status" value="1"/>
</dbReference>
<evidence type="ECO:0000313" key="4">
    <source>
        <dbReference type="Proteomes" id="UP000377798"/>
    </source>
</evidence>
<dbReference type="PROSITE" id="PS50943">
    <property type="entry name" value="HTH_CROC1"/>
    <property type="match status" value="1"/>
</dbReference>
<organism evidence="3 4">
    <name type="scientific">Urinicoccus massiliensis</name>
    <dbReference type="NCBI Taxonomy" id="1723382"/>
    <lineage>
        <taxon>Bacteria</taxon>
        <taxon>Bacillati</taxon>
        <taxon>Bacillota</taxon>
        <taxon>Tissierellia</taxon>
        <taxon>Tissierellales</taxon>
        <taxon>Peptoniphilaceae</taxon>
        <taxon>Urinicoccus</taxon>
    </lineage>
</organism>
<dbReference type="GO" id="GO:0003677">
    <property type="term" value="F:DNA binding"/>
    <property type="evidence" value="ECO:0007669"/>
    <property type="project" value="UniProtKB-KW"/>
</dbReference>
<evidence type="ECO:0000313" key="3">
    <source>
        <dbReference type="EMBL" id="VFB17229.1"/>
    </source>
</evidence>
<accession>A0A8H2M6D6</accession>
<protein>
    <submittedName>
        <fullName evidence="3">Transcriptional repressor DicA</fullName>
    </submittedName>
</protein>
<dbReference type="SMART" id="SM00530">
    <property type="entry name" value="HTH_XRE"/>
    <property type="match status" value="1"/>
</dbReference>
<dbReference type="Gene3D" id="1.10.260.40">
    <property type="entry name" value="lambda repressor-like DNA-binding domains"/>
    <property type="match status" value="1"/>
</dbReference>
<dbReference type="InterPro" id="IPR010982">
    <property type="entry name" value="Lambda_DNA-bd_dom_sf"/>
</dbReference>
<feature type="domain" description="HTH cro/C1-type" evidence="2">
    <location>
        <begin position="8"/>
        <end position="62"/>
    </location>
</feature>
<dbReference type="RefSeq" id="WP_131749816.1">
    <property type="nucleotide sequence ID" value="NZ_CAACYI010000001.1"/>
</dbReference>
<dbReference type="PANTHER" id="PTHR46558">
    <property type="entry name" value="TRACRIPTIONAL REGULATORY PROTEIN-RELATED-RELATED"/>
    <property type="match status" value="1"/>
</dbReference>
<keyword evidence="1" id="KW-0238">DNA-binding</keyword>
<evidence type="ECO:0000259" key="2">
    <source>
        <dbReference type="PROSITE" id="PS50943"/>
    </source>
</evidence>
<sequence>MNTLGKRISFLLDQKNLTQKELAKMANVTEVSIGRYINGKRQPNATALYDIAKALDTTTDYLLGLPNKEPETTVLARKLGTLSQVQIDIINQMIDQFEANKGESDD</sequence>
<keyword evidence="4" id="KW-1185">Reference proteome</keyword>
<dbReference type="CDD" id="cd00093">
    <property type="entry name" value="HTH_XRE"/>
    <property type="match status" value="1"/>
</dbReference>